<reference evidence="2 3" key="1">
    <citation type="submission" date="2009-10" db="EMBL/GenBank/DDBJ databases">
        <authorList>
            <person name="Qin X."/>
            <person name="Bachman B."/>
            <person name="Battles P."/>
            <person name="Bell A."/>
            <person name="Bess C."/>
            <person name="Bickham C."/>
            <person name="Chaboub L."/>
            <person name="Chen D."/>
            <person name="Coyle M."/>
            <person name="Deiros D.R."/>
            <person name="Dinh H."/>
            <person name="Forbes L."/>
            <person name="Fowler G."/>
            <person name="Francisco L."/>
            <person name="Fu Q."/>
            <person name="Gubbala S."/>
            <person name="Hale W."/>
            <person name="Han Y."/>
            <person name="Hemphill L."/>
            <person name="Highlander S.K."/>
            <person name="Hirani K."/>
            <person name="Hogues M."/>
            <person name="Jackson L."/>
            <person name="Jakkamsetti A."/>
            <person name="Javaid M."/>
            <person name="Jiang H."/>
            <person name="Korchina V."/>
            <person name="Kovar C."/>
            <person name="Lara F."/>
            <person name="Lee S."/>
            <person name="Mata R."/>
            <person name="Mathew T."/>
            <person name="Moen C."/>
            <person name="Morales K."/>
            <person name="Munidasa M."/>
            <person name="Nazareth L."/>
            <person name="Ngo R."/>
            <person name="Nguyen L."/>
            <person name="Okwuonu G."/>
            <person name="Ongeri F."/>
            <person name="Patil S."/>
            <person name="Petrosino J."/>
            <person name="Pham C."/>
            <person name="Pham P."/>
            <person name="Pu L.-L."/>
            <person name="Puazo M."/>
            <person name="Raj R."/>
            <person name="Reid J."/>
            <person name="Rouhana J."/>
            <person name="Saada N."/>
            <person name="Shang Y."/>
            <person name="Simmons D."/>
            <person name="Thornton R."/>
            <person name="Warren J."/>
            <person name="Weissenberger G."/>
            <person name="Zhang J."/>
            <person name="Zhang L."/>
            <person name="Zhou C."/>
            <person name="Zhu D."/>
            <person name="Muzny D."/>
            <person name="Worley K."/>
            <person name="Gibbs R."/>
        </authorList>
    </citation>
    <scope>NUCLEOTIDE SEQUENCE [LARGE SCALE GENOMIC DNA]</scope>
    <source>
        <strain evidence="2 3">DSM 17361</strain>
    </source>
</reference>
<dbReference type="InterPro" id="IPR000594">
    <property type="entry name" value="ThiF_NAD_FAD-bd"/>
</dbReference>
<dbReference type="PANTHER" id="PTHR43267">
    <property type="entry name" value="TRNA THREONYLCARBAMOYLADENOSINE DEHYDRATASE"/>
    <property type="match status" value="1"/>
</dbReference>
<evidence type="ECO:0000313" key="2">
    <source>
        <dbReference type="EMBL" id="EFA43658.1"/>
    </source>
</evidence>
<proteinExistence type="predicted"/>
<evidence type="ECO:0000313" key="3">
    <source>
        <dbReference type="Proteomes" id="UP000003160"/>
    </source>
</evidence>
<comment type="caution">
    <text evidence="2">The sequence shown here is derived from an EMBL/GenBank/DDBJ whole genome shotgun (WGS) entry which is preliminary data.</text>
</comment>
<gene>
    <name evidence="2" type="primary">hypB</name>
    <name evidence="2" type="ORF">HMPREF0645_1913</name>
</gene>
<dbReference type="GO" id="GO:0061503">
    <property type="term" value="F:tRNA threonylcarbamoyladenosine dehydratase"/>
    <property type="evidence" value="ECO:0007669"/>
    <property type="project" value="TreeGrafter"/>
</dbReference>
<organism evidence="2 3">
    <name type="scientific">Hallella bergensis DSM 17361</name>
    <dbReference type="NCBI Taxonomy" id="585502"/>
    <lineage>
        <taxon>Bacteria</taxon>
        <taxon>Pseudomonadati</taxon>
        <taxon>Bacteroidota</taxon>
        <taxon>Bacteroidia</taxon>
        <taxon>Bacteroidales</taxon>
        <taxon>Prevotellaceae</taxon>
        <taxon>Hallella</taxon>
    </lineage>
</organism>
<protein>
    <submittedName>
        <fullName evidence="2">ThiF family protein</fullName>
    </submittedName>
</protein>
<dbReference type="AlphaFoldDB" id="D1PY78"/>
<dbReference type="SUPFAM" id="SSF69572">
    <property type="entry name" value="Activating enzymes of the ubiquitin-like proteins"/>
    <property type="match status" value="1"/>
</dbReference>
<dbReference type="InterPro" id="IPR045886">
    <property type="entry name" value="ThiF/MoeB/HesA"/>
</dbReference>
<evidence type="ECO:0000259" key="1">
    <source>
        <dbReference type="Pfam" id="PF00899"/>
    </source>
</evidence>
<dbReference type="eggNOG" id="COG1179">
    <property type="taxonomic scope" value="Bacteria"/>
</dbReference>
<dbReference type="Gene3D" id="3.40.50.720">
    <property type="entry name" value="NAD(P)-binding Rossmann-like Domain"/>
    <property type="match status" value="1"/>
</dbReference>
<dbReference type="CDD" id="cd00755">
    <property type="entry name" value="YgdL_like"/>
    <property type="match status" value="1"/>
</dbReference>
<keyword evidence="3" id="KW-1185">Reference proteome</keyword>
<dbReference type="Pfam" id="PF00899">
    <property type="entry name" value="ThiF"/>
    <property type="match status" value="1"/>
</dbReference>
<dbReference type="Proteomes" id="UP000003160">
    <property type="component" value="Unassembled WGS sequence"/>
</dbReference>
<sequence length="251" mass="27508">TQNIKLNMQNQFSRTELLVGSPAMDTLAKARVAVFGVGGVGGYVVEVLARSGVGSIDLFDKDCVDPTNINRQIHALHSTIGRHKTEVAAERIHDINPACTVRTHQIFYMPDNADETDLSQYDYVADCIDTVTAKLELIKRCHSLHIPLISSMGAANKLDPTGFKVTDISKTTMDPIAKILRKKMRKLNIHHLKVVFSEEIPLKPIEEKESSSPKRQRPIPASIAFVPATAGLIIGGEIIKDLISAAGTMRC</sequence>
<accession>D1PY78</accession>
<dbReference type="PANTHER" id="PTHR43267:SF1">
    <property type="entry name" value="TRNA THREONYLCARBAMOYLADENOSINE DEHYDRATASE"/>
    <property type="match status" value="1"/>
</dbReference>
<dbReference type="EMBL" id="ACKS01000075">
    <property type="protein sequence ID" value="EFA43658.1"/>
    <property type="molecule type" value="Genomic_DNA"/>
</dbReference>
<dbReference type="FunFam" id="3.40.50.720:FF:000141">
    <property type="entry name" value="tRNA threonylcarbamoyladenosine dehydratase"/>
    <property type="match status" value="1"/>
</dbReference>
<dbReference type="GO" id="GO:0008641">
    <property type="term" value="F:ubiquitin-like modifier activating enzyme activity"/>
    <property type="evidence" value="ECO:0007669"/>
    <property type="project" value="InterPro"/>
</dbReference>
<dbReference type="GO" id="GO:0061504">
    <property type="term" value="P:cyclic threonylcarbamoyladenosine biosynthetic process"/>
    <property type="evidence" value="ECO:0007669"/>
    <property type="project" value="TreeGrafter"/>
</dbReference>
<name>D1PY78_9BACT</name>
<feature type="non-terminal residue" evidence="2">
    <location>
        <position position="1"/>
    </location>
</feature>
<dbReference type="HOGENOM" id="CLU_1104727_0_0_10"/>
<dbReference type="InterPro" id="IPR035985">
    <property type="entry name" value="Ubiquitin-activating_enz"/>
</dbReference>
<feature type="domain" description="THIF-type NAD/FAD binding fold" evidence="1">
    <location>
        <begin position="17"/>
        <end position="240"/>
    </location>
</feature>